<feature type="transmembrane region" description="Helical" evidence="1">
    <location>
        <begin position="66"/>
        <end position="85"/>
    </location>
</feature>
<evidence type="ECO:0000259" key="2">
    <source>
        <dbReference type="PROSITE" id="PS50119"/>
    </source>
</evidence>
<dbReference type="Proteomes" id="UP001199206">
    <property type="component" value="Unassembled WGS sequence"/>
</dbReference>
<accession>A0ABS8HHP4</accession>
<feature type="transmembrane region" description="Helical" evidence="1">
    <location>
        <begin position="91"/>
        <end position="111"/>
    </location>
</feature>
<keyword evidence="1" id="KW-0812">Transmembrane</keyword>
<keyword evidence="1" id="KW-0472">Membrane</keyword>
<comment type="caution">
    <text evidence="3">The sequence shown here is derived from an EMBL/GenBank/DDBJ whole genome shotgun (WGS) entry which is preliminary data.</text>
</comment>
<keyword evidence="4" id="KW-1185">Reference proteome</keyword>
<dbReference type="PROSITE" id="PS50119">
    <property type="entry name" value="ZF_BBOX"/>
    <property type="match status" value="1"/>
</dbReference>
<feature type="domain" description="B box-type" evidence="2">
    <location>
        <begin position="1"/>
        <end position="26"/>
    </location>
</feature>
<gene>
    <name evidence="3" type="ORF">LL965_16740</name>
</gene>
<dbReference type="InterPro" id="IPR000315">
    <property type="entry name" value="Znf_B-box"/>
</dbReference>
<keyword evidence="1" id="KW-1133">Transmembrane helix</keyword>
<sequence length="119" mass="12843">MFCFNHDHTQAIGLCKHCSKALCHSCANDLGAGLACRGLHETEVIFTTQAVVRSVRAQSIGGPGRYATAIFYVVLGVLFGGYELLFRHTLGFGAVLGGVFVVYGLYVAIAIRHAFRAKH</sequence>
<dbReference type="EMBL" id="JAJGQJ010000048">
    <property type="protein sequence ID" value="MCC4621647.1"/>
    <property type="molecule type" value="Genomic_DNA"/>
</dbReference>
<name>A0ABS8HHP4_9XANT</name>
<dbReference type="RefSeq" id="WP_029221436.1">
    <property type="nucleotide sequence ID" value="NZ_CAWLZN010000001.1"/>
</dbReference>
<proteinExistence type="predicted"/>
<protein>
    <recommendedName>
        <fullName evidence="2">B box-type domain-containing protein</fullName>
    </recommendedName>
</protein>
<evidence type="ECO:0000313" key="4">
    <source>
        <dbReference type="Proteomes" id="UP001199206"/>
    </source>
</evidence>
<evidence type="ECO:0000313" key="3">
    <source>
        <dbReference type="EMBL" id="MCC4621647.1"/>
    </source>
</evidence>
<reference evidence="3 4" key="1">
    <citation type="submission" date="2021-10" db="EMBL/GenBank/DDBJ databases">
        <title>Genome sequencing of Xanthomonas strains from NCPPB.</title>
        <authorList>
            <person name="Hussein R."/>
            <person name="Harrison J."/>
            <person name="Studholme D.J."/>
            <person name="Vicente J."/>
            <person name="Grant M."/>
        </authorList>
    </citation>
    <scope>NUCLEOTIDE SEQUENCE [LARGE SCALE GENOMIC DNA]</scope>
    <source>
        <strain evidence="3 4">NCPPB 101</strain>
    </source>
</reference>
<organism evidence="3 4">
    <name type="scientific">Xanthomonas cassavae CFBP 4642</name>
    <dbReference type="NCBI Taxonomy" id="1219375"/>
    <lineage>
        <taxon>Bacteria</taxon>
        <taxon>Pseudomonadati</taxon>
        <taxon>Pseudomonadota</taxon>
        <taxon>Gammaproteobacteria</taxon>
        <taxon>Lysobacterales</taxon>
        <taxon>Lysobacteraceae</taxon>
        <taxon>Xanthomonas</taxon>
    </lineage>
</organism>
<evidence type="ECO:0000256" key="1">
    <source>
        <dbReference type="SAM" id="Phobius"/>
    </source>
</evidence>